<comment type="caution">
    <text evidence="1">The sequence shown here is derived from an EMBL/GenBank/DDBJ whole genome shotgun (WGS) entry which is preliminary data.</text>
</comment>
<gene>
    <name evidence="1" type="ORF">AGLY_010788</name>
</gene>
<proteinExistence type="predicted"/>
<accession>A0A6G0TEJ6</accession>
<protein>
    <submittedName>
        <fullName evidence="1">Uncharacterized protein</fullName>
    </submittedName>
</protein>
<reference evidence="1 2" key="1">
    <citation type="submission" date="2019-08" db="EMBL/GenBank/DDBJ databases">
        <title>The genome of the soybean aphid Biotype 1, its phylome, world population structure and adaptation to the North American continent.</title>
        <authorList>
            <person name="Giordano R."/>
            <person name="Donthu R.K."/>
            <person name="Hernandez A.G."/>
            <person name="Wright C.L."/>
            <person name="Zimin A.V."/>
        </authorList>
    </citation>
    <scope>NUCLEOTIDE SEQUENCE [LARGE SCALE GENOMIC DNA]</scope>
    <source>
        <tissue evidence="1">Whole aphids</tissue>
    </source>
</reference>
<name>A0A6G0TEJ6_APHGL</name>
<dbReference type="EMBL" id="VYZN01000041">
    <property type="protein sequence ID" value="KAE9531582.1"/>
    <property type="molecule type" value="Genomic_DNA"/>
</dbReference>
<sequence>MIVFVHKAHLLIEPSFSIKTGLCVNSASDVLTFVDKNQSINPGCDNKSILACGRSLCGDIDTSFRTKIDLELSHRKLTCLFTGFTPLVKSLIKPGFSKLTSLSGLDKTTSGGGELFKRSQICVEYRTRSRKLFNNKSSAPFSSIPSVSENIKFHKSSRIVDITFIIKKMENVKMIHRPQHSSDRRSYTNLFFRVREFVQLGNINKIKVKQLTMTVPEFSLQSCLYYYCRQTLSCNVTRKQIIAESESFFGILQLNDISLNSNLTYPSH</sequence>
<dbReference type="AlphaFoldDB" id="A0A6G0TEJ6"/>
<keyword evidence="2" id="KW-1185">Reference proteome</keyword>
<organism evidence="1 2">
    <name type="scientific">Aphis glycines</name>
    <name type="common">Soybean aphid</name>
    <dbReference type="NCBI Taxonomy" id="307491"/>
    <lineage>
        <taxon>Eukaryota</taxon>
        <taxon>Metazoa</taxon>
        <taxon>Ecdysozoa</taxon>
        <taxon>Arthropoda</taxon>
        <taxon>Hexapoda</taxon>
        <taxon>Insecta</taxon>
        <taxon>Pterygota</taxon>
        <taxon>Neoptera</taxon>
        <taxon>Paraneoptera</taxon>
        <taxon>Hemiptera</taxon>
        <taxon>Sternorrhyncha</taxon>
        <taxon>Aphidomorpha</taxon>
        <taxon>Aphidoidea</taxon>
        <taxon>Aphididae</taxon>
        <taxon>Aphidini</taxon>
        <taxon>Aphis</taxon>
        <taxon>Aphis</taxon>
    </lineage>
</organism>
<evidence type="ECO:0000313" key="2">
    <source>
        <dbReference type="Proteomes" id="UP000475862"/>
    </source>
</evidence>
<evidence type="ECO:0000313" key="1">
    <source>
        <dbReference type="EMBL" id="KAE9531582.1"/>
    </source>
</evidence>
<dbReference type="Proteomes" id="UP000475862">
    <property type="component" value="Unassembled WGS sequence"/>
</dbReference>